<protein>
    <submittedName>
        <fullName evidence="1">Uncharacterized protein</fullName>
    </submittedName>
</protein>
<sequence>MDEFHKGKKVVSKFYWIGIPTETSLFPEYQPPKWFTDAIKDGLVGLGVNWCDIKTSEGWEQLFLGDYLLKLDDGSIYPKEPELFRVINSASDYQDRSPLINKSHRYVSEDLMIDNKNEIEKWLESGQKRVNEFYKQKLKEDPDWKPKFTQTSTEVANTQGGLTYSTKLIIE</sequence>
<dbReference type="RefSeq" id="WP_210090679.1">
    <property type="nucleotide sequence ID" value="NZ_JAGGKG010000021.1"/>
</dbReference>
<dbReference type="EMBL" id="JAGGKG010000021">
    <property type="protein sequence ID" value="MBP1907094.1"/>
    <property type="molecule type" value="Genomic_DNA"/>
</dbReference>
<accession>A0ABS4FX95</accession>
<organism evidence="1 2">
    <name type="scientific">Paenibacillus turicensis</name>
    <dbReference type="NCBI Taxonomy" id="160487"/>
    <lineage>
        <taxon>Bacteria</taxon>
        <taxon>Bacillati</taxon>
        <taxon>Bacillota</taxon>
        <taxon>Bacilli</taxon>
        <taxon>Bacillales</taxon>
        <taxon>Paenibacillaceae</taxon>
        <taxon>Paenibacillus</taxon>
    </lineage>
</organism>
<comment type="caution">
    <text evidence="1">The sequence shown here is derived from an EMBL/GenBank/DDBJ whole genome shotgun (WGS) entry which is preliminary data.</text>
</comment>
<reference evidence="1 2" key="1">
    <citation type="submission" date="2021-03" db="EMBL/GenBank/DDBJ databases">
        <title>Genomic Encyclopedia of Type Strains, Phase IV (KMG-IV): sequencing the most valuable type-strain genomes for metagenomic binning, comparative biology and taxonomic classification.</title>
        <authorList>
            <person name="Goeker M."/>
        </authorList>
    </citation>
    <scope>NUCLEOTIDE SEQUENCE [LARGE SCALE GENOMIC DNA]</scope>
    <source>
        <strain evidence="1 2">DSM 14349</strain>
    </source>
</reference>
<name>A0ABS4FX95_9BACL</name>
<dbReference type="Proteomes" id="UP001519272">
    <property type="component" value="Unassembled WGS sequence"/>
</dbReference>
<proteinExistence type="predicted"/>
<evidence type="ECO:0000313" key="1">
    <source>
        <dbReference type="EMBL" id="MBP1907094.1"/>
    </source>
</evidence>
<keyword evidence="2" id="KW-1185">Reference proteome</keyword>
<gene>
    <name evidence="1" type="ORF">J2Z32_003759</name>
</gene>
<evidence type="ECO:0000313" key="2">
    <source>
        <dbReference type="Proteomes" id="UP001519272"/>
    </source>
</evidence>